<proteinExistence type="predicted"/>
<keyword evidence="2" id="KW-0812">Transmembrane</keyword>
<feature type="transmembrane region" description="Helical" evidence="2">
    <location>
        <begin position="85"/>
        <end position="106"/>
    </location>
</feature>
<comment type="caution">
    <text evidence="3">The sequence shown here is derived from an EMBL/GenBank/DDBJ whole genome shotgun (WGS) entry which is preliminary data.</text>
</comment>
<keyword evidence="4" id="KW-1185">Reference proteome</keyword>
<feature type="region of interest" description="Disordered" evidence="1">
    <location>
        <begin position="1"/>
        <end position="23"/>
    </location>
</feature>
<sequence length="120" mass="14440">MTSIDLKQDLSQQQSVPKVPDSNQPYRLTFFIENETDARGLQLTDFSQSHLRPEQYYEDLVVEGYENPQDRIRHPRHVSHEPQCVLSAFLYFITITTIVYLAIMWVKRQMHIRMEQLQWW</sequence>
<keyword evidence="2" id="KW-0472">Membrane</keyword>
<reference evidence="3 4" key="1">
    <citation type="journal article" date="2021" name="BMC Biol.">
        <title>Horizontally acquired antibacterial genes associated with adaptive radiation of ladybird beetles.</title>
        <authorList>
            <person name="Li H.S."/>
            <person name="Tang X.F."/>
            <person name="Huang Y.H."/>
            <person name="Xu Z.Y."/>
            <person name="Chen M.L."/>
            <person name="Du X.Y."/>
            <person name="Qiu B.Y."/>
            <person name="Chen P.T."/>
            <person name="Zhang W."/>
            <person name="Slipinski A."/>
            <person name="Escalona H.E."/>
            <person name="Waterhouse R.M."/>
            <person name="Zwick A."/>
            <person name="Pang H."/>
        </authorList>
    </citation>
    <scope>NUCLEOTIDE SEQUENCE [LARGE SCALE GENOMIC DNA]</scope>
    <source>
        <strain evidence="3">SYSU2018</strain>
    </source>
</reference>
<evidence type="ECO:0000256" key="2">
    <source>
        <dbReference type="SAM" id="Phobius"/>
    </source>
</evidence>
<dbReference type="EMBL" id="JABFTP020000124">
    <property type="protein sequence ID" value="KAL3279940.1"/>
    <property type="molecule type" value="Genomic_DNA"/>
</dbReference>
<name>A0ABD2NMV1_9CUCU</name>
<organism evidence="3 4">
    <name type="scientific">Cryptolaemus montrouzieri</name>
    <dbReference type="NCBI Taxonomy" id="559131"/>
    <lineage>
        <taxon>Eukaryota</taxon>
        <taxon>Metazoa</taxon>
        <taxon>Ecdysozoa</taxon>
        <taxon>Arthropoda</taxon>
        <taxon>Hexapoda</taxon>
        <taxon>Insecta</taxon>
        <taxon>Pterygota</taxon>
        <taxon>Neoptera</taxon>
        <taxon>Endopterygota</taxon>
        <taxon>Coleoptera</taxon>
        <taxon>Polyphaga</taxon>
        <taxon>Cucujiformia</taxon>
        <taxon>Coccinelloidea</taxon>
        <taxon>Coccinellidae</taxon>
        <taxon>Scymninae</taxon>
        <taxon>Scymnini</taxon>
        <taxon>Cryptolaemus</taxon>
    </lineage>
</organism>
<evidence type="ECO:0000313" key="3">
    <source>
        <dbReference type="EMBL" id="KAL3279940.1"/>
    </source>
</evidence>
<evidence type="ECO:0000256" key="1">
    <source>
        <dbReference type="SAM" id="MobiDB-lite"/>
    </source>
</evidence>
<evidence type="ECO:0000313" key="4">
    <source>
        <dbReference type="Proteomes" id="UP001516400"/>
    </source>
</evidence>
<dbReference type="AlphaFoldDB" id="A0ABD2NMV1"/>
<protein>
    <submittedName>
        <fullName evidence="3">Uncharacterized protein</fullName>
    </submittedName>
</protein>
<gene>
    <name evidence="3" type="ORF">HHI36_017446</name>
</gene>
<accession>A0ABD2NMV1</accession>
<keyword evidence="2" id="KW-1133">Transmembrane helix</keyword>
<dbReference type="Proteomes" id="UP001516400">
    <property type="component" value="Unassembled WGS sequence"/>
</dbReference>